<dbReference type="CDD" id="cd00067">
    <property type="entry name" value="GAL4"/>
    <property type="match status" value="1"/>
</dbReference>
<evidence type="ECO:0000313" key="9">
    <source>
        <dbReference type="Proteomes" id="UP000001294"/>
    </source>
</evidence>
<dbReference type="GO" id="GO:0005634">
    <property type="term" value="C:nucleus"/>
    <property type="evidence" value="ECO:0007669"/>
    <property type="project" value="UniProtKB-SubCell"/>
</dbReference>
<dbReference type="GO" id="GO:0045944">
    <property type="term" value="P:positive regulation of transcription by RNA polymerase II"/>
    <property type="evidence" value="ECO:0007669"/>
    <property type="project" value="TreeGrafter"/>
</dbReference>
<evidence type="ECO:0000256" key="2">
    <source>
        <dbReference type="ARBA" id="ARBA00023015"/>
    </source>
</evidence>
<evidence type="ECO:0000256" key="1">
    <source>
        <dbReference type="ARBA" id="ARBA00004123"/>
    </source>
</evidence>
<dbReference type="Pfam" id="PF00172">
    <property type="entry name" value="Zn_clus"/>
    <property type="match status" value="1"/>
</dbReference>
<keyword evidence="4" id="KW-0804">Transcription</keyword>
<accession>B6Q5X1</accession>
<dbReference type="Proteomes" id="UP000001294">
    <property type="component" value="Unassembled WGS sequence"/>
</dbReference>
<feature type="compositionally biased region" description="Polar residues" evidence="6">
    <location>
        <begin position="1"/>
        <end position="11"/>
    </location>
</feature>
<reference evidence="9" key="1">
    <citation type="journal article" date="2015" name="Genome Announc.">
        <title>Genome sequence of the AIDS-associated pathogen Penicillium marneffei (ATCC18224) and its near taxonomic relative Talaromyces stipitatus (ATCC10500).</title>
        <authorList>
            <person name="Nierman W.C."/>
            <person name="Fedorova-Abrams N.D."/>
            <person name="Andrianopoulos A."/>
        </authorList>
    </citation>
    <scope>NUCLEOTIDE SEQUENCE [LARGE SCALE GENOMIC DNA]</scope>
    <source>
        <strain evidence="9">ATCC 18224 / CBS 334.59 / QM 7333</strain>
    </source>
</reference>
<evidence type="ECO:0000256" key="5">
    <source>
        <dbReference type="ARBA" id="ARBA00023242"/>
    </source>
</evidence>
<evidence type="ECO:0000259" key="7">
    <source>
        <dbReference type="PROSITE" id="PS50048"/>
    </source>
</evidence>
<keyword evidence="5" id="KW-0539">Nucleus</keyword>
<dbReference type="PROSITE" id="PS00463">
    <property type="entry name" value="ZN2_CY6_FUNGAL_1"/>
    <property type="match status" value="1"/>
</dbReference>
<dbReference type="Gene3D" id="4.10.240.10">
    <property type="entry name" value="Zn(2)-C6 fungal-type DNA-binding domain"/>
    <property type="match status" value="1"/>
</dbReference>
<keyword evidence="2" id="KW-0805">Transcription regulation</keyword>
<dbReference type="Pfam" id="PF11951">
    <property type="entry name" value="Fungal_trans_2"/>
    <property type="match status" value="1"/>
</dbReference>
<dbReference type="InterPro" id="IPR036864">
    <property type="entry name" value="Zn2-C6_fun-type_DNA-bd_sf"/>
</dbReference>
<dbReference type="EMBL" id="DS995899">
    <property type="protein sequence ID" value="EEA28510.1"/>
    <property type="molecule type" value="Genomic_DNA"/>
</dbReference>
<protein>
    <submittedName>
        <fullName evidence="8">C6 transcription factor (ArcA), putative</fullName>
    </submittedName>
</protein>
<comment type="subcellular location">
    <subcellularLocation>
        <location evidence="1">Nucleus</location>
    </subcellularLocation>
</comment>
<dbReference type="PANTHER" id="PTHR37534:SF40">
    <property type="entry name" value="ZN(2)-C6 FUNGAL-TYPE DOMAIN-CONTAINING PROTEIN"/>
    <property type="match status" value="1"/>
</dbReference>
<dbReference type="PROSITE" id="PS50048">
    <property type="entry name" value="ZN2_CY6_FUNGAL_2"/>
    <property type="match status" value="1"/>
</dbReference>
<feature type="region of interest" description="Disordered" evidence="6">
    <location>
        <begin position="1"/>
        <end position="28"/>
    </location>
</feature>
<feature type="domain" description="Zn(2)-C6 fungal-type" evidence="7">
    <location>
        <begin position="33"/>
        <end position="63"/>
    </location>
</feature>
<dbReference type="AlphaFoldDB" id="B6Q5X1"/>
<proteinExistence type="predicted"/>
<dbReference type="GO" id="GO:0000981">
    <property type="term" value="F:DNA-binding transcription factor activity, RNA polymerase II-specific"/>
    <property type="evidence" value="ECO:0007669"/>
    <property type="project" value="InterPro"/>
</dbReference>
<dbReference type="SMART" id="SM00066">
    <property type="entry name" value="GAL4"/>
    <property type="match status" value="1"/>
</dbReference>
<name>B6Q5X1_TALMQ</name>
<sequence>MADSRTQSQTMDPRIQKPANAAQGPKSRRVRTGCLTCRERHLKCDETLPKCQNCSKSGRICKRGIRLNFIDTQVTVPPYTLAPPLGIRLNFQDESRDIASEYVGGFERYPPLNQSNTQISNAATNHFEFTNMINRPPINISGSLLSFPETPHPEMQDSLLTEPQYAANHALQEQNAFLPKMPMHTPNDRSCITTPEEVLLMQVFVEEVALWMDSMDANKHFSEIIPLHALNEPLLLNAIWACGARHLRLVNSSYSEDRAAHYYNTASQSLLSHLQNPHRDPVLCATAAVILNVYEVMCESAMQRMNHIAGARALIKECRWNGKSPGIGGACFWVNVGMELLSCLHFNWQLAWDPDTWHMDMDTELVPSEGLFGNEDVWTHRMVYICAKVANFQATIPQFQSLDPQSHQLRLQQRCHEWETYKRWCDEWARCIPRSMIPACYVQPWQTSKSAFPEIWLMKRPAIVGRIFYHLTCILLTKTHPLESEFSPNLREMQQRHAYDACGIIAYVKDRGIATTSIRCLAIAGECLVAREAQEEVLQIIDKIIKETGWRIAFLKPELQAKWGWNTSAPTNTNNSNITTTTTPTTSLSMDNGTLPTPNPPTVIPTTASTPTPPPAATARSRFPPGIINPLMATADFSMPNHPYQEHYVALQDGLGGYQYTHY</sequence>
<evidence type="ECO:0000313" key="8">
    <source>
        <dbReference type="EMBL" id="EEA28510.1"/>
    </source>
</evidence>
<feature type="compositionally biased region" description="Low complexity" evidence="6">
    <location>
        <begin position="566"/>
        <end position="587"/>
    </location>
</feature>
<organism evidence="8 9">
    <name type="scientific">Talaromyces marneffei (strain ATCC 18224 / CBS 334.59 / QM 7333)</name>
    <name type="common">Penicillium marneffei</name>
    <dbReference type="NCBI Taxonomy" id="441960"/>
    <lineage>
        <taxon>Eukaryota</taxon>
        <taxon>Fungi</taxon>
        <taxon>Dikarya</taxon>
        <taxon>Ascomycota</taxon>
        <taxon>Pezizomycotina</taxon>
        <taxon>Eurotiomycetes</taxon>
        <taxon>Eurotiomycetidae</taxon>
        <taxon>Eurotiales</taxon>
        <taxon>Trichocomaceae</taxon>
        <taxon>Talaromyces</taxon>
        <taxon>Talaromyces sect. Talaromyces</taxon>
    </lineage>
</organism>
<dbReference type="OrthoDB" id="4078573at2759"/>
<gene>
    <name evidence="8" type="ORF">PMAA_033170</name>
</gene>
<dbReference type="SUPFAM" id="SSF57701">
    <property type="entry name" value="Zn2/Cys6 DNA-binding domain"/>
    <property type="match status" value="1"/>
</dbReference>
<dbReference type="InterPro" id="IPR001138">
    <property type="entry name" value="Zn2Cys6_DnaBD"/>
</dbReference>
<dbReference type="PhylomeDB" id="B6Q5X1"/>
<dbReference type="HOGENOM" id="CLU_008719_3_1_1"/>
<feature type="region of interest" description="Disordered" evidence="6">
    <location>
        <begin position="566"/>
        <end position="592"/>
    </location>
</feature>
<dbReference type="InterPro" id="IPR021858">
    <property type="entry name" value="Fun_TF"/>
</dbReference>
<dbReference type="PANTHER" id="PTHR37534">
    <property type="entry name" value="TRANSCRIPTIONAL ACTIVATOR PROTEIN UGA3"/>
    <property type="match status" value="1"/>
</dbReference>
<evidence type="ECO:0000256" key="6">
    <source>
        <dbReference type="SAM" id="MobiDB-lite"/>
    </source>
</evidence>
<evidence type="ECO:0000256" key="3">
    <source>
        <dbReference type="ARBA" id="ARBA00023125"/>
    </source>
</evidence>
<dbReference type="STRING" id="441960.B6Q5X1"/>
<dbReference type="GO" id="GO:0008270">
    <property type="term" value="F:zinc ion binding"/>
    <property type="evidence" value="ECO:0007669"/>
    <property type="project" value="InterPro"/>
</dbReference>
<evidence type="ECO:0000256" key="4">
    <source>
        <dbReference type="ARBA" id="ARBA00023163"/>
    </source>
</evidence>
<dbReference type="VEuPathDB" id="FungiDB:PMAA_033170"/>
<keyword evidence="3" id="KW-0238">DNA-binding</keyword>
<dbReference type="GO" id="GO:0000976">
    <property type="term" value="F:transcription cis-regulatory region binding"/>
    <property type="evidence" value="ECO:0007669"/>
    <property type="project" value="TreeGrafter"/>
</dbReference>
<keyword evidence="9" id="KW-1185">Reference proteome</keyword>